<protein>
    <recommendedName>
        <fullName evidence="2">Mce/MlaD domain-containing protein</fullName>
    </recommendedName>
</protein>
<dbReference type="EMBL" id="MH853471">
    <property type="protein sequence ID" value="QCH39615.1"/>
    <property type="molecule type" value="Genomic_DNA"/>
</dbReference>
<organism evidence="3">
    <name type="scientific">Pleurostichidium falkenbergii</name>
    <dbReference type="NCBI Taxonomy" id="121064"/>
    <lineage>
        <taxon>Eukaryota</taxon>
        <taxon>Rhodophyta</taxon>
        <taxon>Florideophyceae</taxon>
        <taxon>Rhodymeniophycidae</taxon>
        <taxon>Ceramiales</taxon>
        <taxon>Rhodomelaceae</taxon>
        <taxon>Pleurostichidium</taxon>
    </lineage>
</organism>
<reference evidence="3" key="2">
    <citation type="journal article" date="2019" name="Phycologia">
        <title>The phylogenetic position of the morphologically unusual Pleurostichidium falkenbergii (Rhodomelaceae, Rhodophyta) based on plastid phylogenomics.</title>
        <authorList>
            <person name="Pasella M.M."/>
            <person name="Verbruggen H."/>
            <person name="Nelson W.A."/>
            <person name="Diaz-Tapia P."/>
        </authorList>
    </citation>
    <scope>NUCLEOTIDE SEQUENCE</scope>
</reference>
<dbReference type="PANTHER" id="PTHR34675">
    <property type="entry name" value="PROTEIN TRIGALACTOSYLDIACYLGLYCEROL 2, CHLOROPLASTIC"/>
    <property type="match status" value="1"/>
</dbReference>
<dbReference type="GeneID" id="40488214"/>
<evidence type="ECO:0000259" key="2">
    <source>
        <dbReference type="Pfam" id="PF02470"/>
    </source>
</evidence>
<feature type="domain" description="Mce/MlaD" evidence="2">
    <location>
        <begin position="43"/>
        <end position="119"/>
    </location>
</feature>
<name>A0A4D6UXA7_9FLOR</name>
<dbReference type="RefSeq" id="YP_009654328.1">
    <property type="nucleotide sequence ID" value="NC_042794.1"/>
</dbReference>
<dbReference type="AlphaFoldDB" id="A0A4D6UXA7"/>
<keyword evidence="1" id="KW-0472">Membrane</keyword>
<evidence type="ECO:0000313" key="3">
    <source>
        <dbReference type="EMBL" id="QCH39615.1"/>
    </source>
</evidence>
<dbReference type="PANTHER" id="PTHR34675:SF1">
    <property type="entry name" value="PROTEIN TRIGALACTOSYLDIACYLGLYCEROL 2, CHLOROPLASTIC"/>
    <property type="match status" value="1"/>
</dbReference>
<proteinExistence type="predicted"/>
<evidence type="ECO:0000256" key="1">
    <source>
        <dbReference type="SAM" id="Phobius"/>
    </source>
</evidence>
<geneLocation type="plastid" evidence="3"/>
<dbReference type="Pfam" id="PF02470">
    <property type="entry name" value="MlaD"/>
    <property type="match status" value="1"/>
</dbReference>
<dbReference type="InterPro" id="IPR003399">
    <property type="entry name" value="Mce/MlaD"/>
</dbReference>
<keyword evidence="1" id="KW-1133">Transmembrane helix</keyword>
<reference evidence="3" key="1">
    <citation type="submission" date="2018-09" db="EMBL/GenBank/DDBJ databases">
        <authorList>
            <person name="Pasella M."/>
            <person name="Verbruggen H."/>
            <person name="Nelson W.A."/>
            <person name="Diaz-Tapia P."/>
        </authorList>
    </citation>
    <scope>NUCLEOTIDE SEQUENCE</scope>
</reference>
<accession>A0A4D6UXA7</accession>
<dbReference type="InterPro" id="IPR039342">
    <property type="entry name" value="TGD2-like"/>
</dbReference>
<keyword evidence="1" id="KW-0812">Transmembrane</keyword>
<keyword evidence="3" id="KW-0934">Plastid</keyword>
<feature type="transmembrane region" description="Helical" evidence="1">
    <location>
        <begin position="20"/>
        <end position="39"/>
    </location>
</feature>
<sequence>MSNSFNYDNYKLNKKLKKYLAILTLILFTILFIFSFSGFKKDNGYFIFVEFNDACGLKEGTIVNFKGVKIGYVSRINIHLNKIVVLLSITKLSSLIPKNSIIEANQIGLFNDIVVNITPLESMQSIWMKSNPILSKECVHSPFICPNAYVKGYKGINYDDLIRATTRISQRFDDPRFFNLIYLFLRNSVNISDETAILLHNSSFLFHGIRDFMYLILLKYLC</sequence>
<gene>
    <name evidence="3" type="primary">ycf22</name>
</gene>